<geneLocation type="plasmid" evidence="1 3">
    <name>pNBRC108728a</name>
</geneLocation>
<name>A0ABM8GVE8_9MICO</name>
<evidence type="ECO:0000313" key="3">
    <source>
        <dbReference type="Proteomes" id="UP001321486"/>
    </source>
</evidence>
<dbReference type="EMBL" id="AP027733">
    <property type="protein sequence ID" value="BDZ52350.1"/>
    <property type="molecule type" value="Genomic_DNA"/>
</dbReference>
<gene>
    <name evidence="1" type="ORF">GCM10025867_45910</name>
    <name evidence="2" type="ORF">GCM10025867_51580</name>
</gene>
<protein>
    <submittedName>
        <fullName evidence="1">Uncharacterized protein</fullName>
    </submittedName>
</protein>
<reference evidence="1" key="1">
    <citation type="journal article" date="2014" name="Int. J. Syst. Evol. Microbiol.">
        <title>Complete genome of a new Firmicutes species belonging to the dominant human colonic microbiota ('Ruminococcus bicirculans') reveals two chromosomes and a selective capacity to utilize plant glucans.</title>
        <authorList>
            <consortium name="NISC Comparative Sequencing Program"/>
            <person name="Wegmann U."/>
            <person name="Louis P."/>
            <person name="Goesmann A."/>
            <person name="Henrissat B."/>
            <person name="Duncan S.H."/>
            <person name="Flint H.J."/>
        </authorList>
    </citation>
    <scope>NUCLEOTIDE SEQUENCE</scope>
    <source>
        <strain evidence="1">NBRC 108728</strain>
    </source>
</reference>
<reference evidence="3" key="2">
    <citation type="journal article" date="2019" name="Int. J. Syst. Evol. Microbiol.">
        <title>The Global Catalogue of Microorganisms (GCM) 10K type strain sequencing project: providing services to taxonomists for standard genome sequencing and annotation.</title>
        <authorList>
            <consortium name="The Broad Institute Genomics Platform"/>
            <consortium name="The Broad Institute Genome Sequencing Center for Infectious Disease"/>
            <person name="Wu L."/>
            <person name="Ma J."/>
        </authorList>
    </citation>
    <scope>NUCLEOTIDE SEQUENCE [LARGE SCALE GENOMIC DNA]</scope>
    <source>
        <strain evidence="3">NBRC 108728</strain>
    </source>
</reference>
<sequence length="72" mass="7643">MSAVTAPIEATVTLACDASDGLAPCEETFASTETSIRAARAAAAADDWTTGMMPNLISGKHLVDLCPWHRHW</sequence>
<evidence type="ECO:0000313" key="2">
    <source>
        <dbReference type="EMBL" id="BDZ52917.1"/>
    </source>
</evidence>
<dbReference type="EMBL" id="AP027733">
    <property type="protein sequence ID" value="BDZ52917.1"/>
    <property type="molecule type" value="Genomic_DNA"/>
</dbReference>
<accession>A0ABM8GVE8</accession>
<keyword evidence="3" id="KW-1185">Reference proteome</keyword>
<evidence type="ECO:0000313" key="1">
    <source>
        <dbReference type="EMBL" id="BDZ52350.1"/>
    </source>
</evidence>
<keyword evidence="1" id="KW-0614">Plasmid</keyword>
<dbReference type="RefSeq" id="WP_286347200.1">
    <property type="nucleotide sequence ID" value="NZ_AP027733.1"/>
</dbReference>
<reference evidence="1" key="3">
    <citation type="submission" date="2023-02" db="EMBL/GenBank/DDBJ databases">
        <authorList>
            <person name="Sun Q."/>
            <person name="Mori K."/>
        </authorList>
    </citation>
    <scope>NUCLEOTIDE SEQUENCE</scope>
    <source>
        <strain evidence="1">NBRC 108728</strain>
        <plasmid evidence="1">pNBRC108728a</plasmid>
    </source>
</reference>
<proteinExistence type="predicted"/>
<dbReference type="Proteomes" id="UP001321486">
    <property type="component" value="Plasmid pNBRC108728a"/>
</dbReference>
<organism evidence="1 3">
    <name type="scientific">Frondihabitans sucicola</name>
    <dbReference type="NCBI Taxonomy" id="1268041"/>
    <lineage>
        <taxon>Bacteria</taxon>
        <taxon>Bacillati</taxon>
        <taxon>Actinomycetota</taxon>
        <taxon>Actinomycetes</taxon>
        <taxon>Micrococcales</taxon>
        <taxon>Microbacteriaceae</taxon>
        <taxon>Frondihabitans</taxon>
    </lineage>
</organism>